<proteinExistence type="inferred from homology"/>
<evidence type="ECO:0000256" key="5">
    <source>
        <dbReference type="ARBA" id="ARBA00022989"/>
    </source>
</evidence>
<keyword evidence="3" id="KW-0589">Pheromone response</keyword>
<keyword evidence="6" id="KW-0297">G-protein coupled receptor</keyword>
<dbReference type="HOGENOM" id="CLU_027592_4_0_1"/>
<feature type="transmembrane region" description="Helical" evidence="10">
    <location>
        <begin position="119"/>
        <end position="136"/>
    </location>
</feature>
<evidence type="ECO:0000313" key="11">
    <source>
        <dbReference type="EMBL" id="CDK26514.1"/>
    </source>
</evidence>
<feature type="transmembrane region" description="Helical" evidence="10">
    <location>
        <begin position="269"/>
        <end position="292"/>
    </location>
</feature>
<evidence type="ECO:0008006" key="13">
    <source>
        <dbReference type="Google" id="ProtNLM"/>
    </source>
</evidence>
<dbReference type="GeneID" id="34519905"/>
<evidence type="ECO:0000256" key="7">
    <source>
        <dbReference type="ARBA" id="ARBA00023136"/>
    </source>
</evidence>
<dbReference type="PRINTS" id="PR00899">
    <property type="entry name" value="GPCRSTE3"/>
</dbReference>
<feature type="transmembrane region" description="Helical" evidence="10">
    <location>
        <begin position="31"/>
        <end position="56"/>
    </location>
</feature>
<dbReference type="EMBL" id="HG793127">
    <property type="protein sequence ID" value="CDK26514.1"/>
    <property type="molecule type" value="Genomic_DNA"/>
</dbReference>
<accession>W6MJ49</accession>
<dbReference type="CDD" id="cd14966">
    <property type="entry name" value="7tmD_STE3"/>
    <property type="match status" value="1"/>
</dbReference>
<keyword evidence="7 10" id="KW-0472">Membrane</keyword>
<dbReference type="PANTHER" id="PTHR28097:SF1">
    <property type="entry name" value="PHEROMONE A FACTOR RECEPTOR"/>
    <property type="match status" value="1"/>
</dbReference>
<comment type="subcellular location">
    <subcellularLocation>
        <location evidence="1">Membrane</location>
        <topology evidence="1">Multi-pass membrane protein</topology>
    </subcellularLocation>
</comment>
<dbReference type="GO" id="GO:0005886">
    <property type="term" value="C:plasma membrane"/>
    <property type="evidence" value="ECO:0007669"/>
    <property type="project" value="EnsemblFungi"/>
</dbReference>
<sequence>MGLREAQMALHIIALVLMVPTLAWHISSKNVAAISLLTFIILMLIKGLVDASVWGIDDYLNAWDGKVWCDIMVRLQQGASVGCICSIFAIGLNLYLILRADEITASWFAKPYRKLAIELALCLVTPIFVIAVSYIYEPTRYLICQYSGCQPSHSKSYVYILLYYTWVELWSIAALVMALMNLIVYFKKRKYASDILLCTNSGLSVRKFARLLGFCFLIILALFPLAIYRLYRTISTATSKFDWKETHDKLLWPIILYLPYDPLQELDKWSYLCVAFLTFLLFGIGADALAVYKKYLVKMGLGFLFTRWERWRSNRERPRIFGPRSGGSSESETLRTNSLDTKTSYALHTRVIPDAHMHGSMSDEFEMKLYDMTIDSPSTVNYDDSAEEMLYSRKEYRDDSVGSESDRKLIERILANDANSEGEEFRTTINYSANV</sequence>
<evidence type="ECO:0000256" key="2">
    <source>
        <dbReference type="ARBA" id="ARBA00011085"/>
    </source>
</evidence>
<keyword evidence="9" id="KW-0807">Transducer</keyword>
<evidence type="ECO:0000256" key="10">
    <source>
        <dbReference type="SAM" id="Phobius"/>
    </source>
</evidence>
<keyword evidence="5 10" id="KW-1133">Transmembrane helix</keyword>
<evidence type="ECO:0000313" key="12">
    <source>
        <dbReference type="Proteomes" id="UP000019384"/>
    </source>
</evidence>
<dbReference type="OrthoDB" id="2874149at2759"/>
<dbReference type="Proteomes" id="UP000019384">
    <property type="component" value="Unassembled WGS sequence"/>
</dbReference>
<organism evidence="11 12">
    <name type="scientific">Kuraishia capsulata CBS 1993</name>
    <dbReference type="NCBI Taxonomy" id="1382522"/>
    <lineage>
        <taxon>Eukaryota</taxon>
        <taxon>Fungi</taxon>
        <taxon>Dikarya</taxon>
        <taxon>Ascomycota</taxon>
        <taxon>Saccharomycotina</taxon>
        <taxon>Pichiomycetes</taxon>
        <taxon>Pichiales</taxon>
        <taxon>Pichiaceae</taxon>
        <taxon>Kuraishia</taxon>
    </lineage>
</organism>
<evidence type="ECO:0000256" key="1">
    <source>
        <dbReference type="ARBA" id="ARBA00004141"/>
    </source>
</evidence>
<feature type="transmembrane region" description="Helical" evidence="10">
    <location>
        <begin position="211"/>
        <end position="231"/>
    </location>
</feature>
<dbReference type="AlphaFoldDB" id="W6MJ49"/>
<feature type="transmembrane region" description="Helical" evidence="10">
    <location>
        <begin position="156"/>
        <end position="186"/>
    </location>
</feature>
<keyword evidence="12" id="KW-1185">Reference proteome</keyword>
<dbReference type="Pfam" id="PF02076">
    <property type="entry name" value="STE3"/>
    <property type="match status" value="1"/>
</dbReference>
<dbReference type="STRING" id="1382522.W6MJ49"/>
<dbReference type="PANTHER" id="PTHR28097">
    <property type="entry name" value="PHEROMONE A FACTOR RECEPTOR"/>
    <property type="match status" value="1"/>
</dbReference>
<gene>
    <name evidence="11" type="ORF">KUCA_T00002486001</name>
</gene>
<keyword evidence="4 10" id="KW-0812">Transmembrane</keyword>
<dbReference type="RefSeq" id="XP_022458517.1">
    <property type="nucleotide sequence ID" value="XM_022602743.1"/>
</dbReference>
<dbReference type="GO" id="GO:0005775">
    <property type="term" value="C:vacuolar lumen"/>
    <property type="evidence" value="ECO:0007669"/>
    <property type="project" value="EnsemblFungi"/>
</dbReference>
<keyword evidence="8" id="KW-0675">Receptor</keyword>
<protein>
    <recommendedName>
        <fullName evidence="13">Pheromone a factor receptor</fullName>
    </recommendedName>
</protein>
<comment type="similarity">
    <text evidence="2">Belongs to the G-protein coupled receptor 4 family.</text>
</comment>
<evidence type="ECO:0000256" key="9">
    <source>
        <dbReference type="ARBA" id="ARBA00023224"/>
    </source>
</evidence>
<dbReference type="GO" id="GO:0000755">
    <property type="term" value="P:cytogamy"/>
    <property type="evidence" value="ECO:0007669"/>
    <property type="project" value="EnsemblFungi"/>
</dbReference>
<feature type="transmembrane region" description="Helical" evidence="10">
    <location>
        <begin position="6"/>
        <end position="24"/>
    </location>
</feature>
<dbReference type="GO" id="GO:0000750">
    <property type="term" value="P:pheromone-dependent signal transduction involved in conjugation with cellular fusion"/>
    <property type="evidence" value="ECO:0007669"/>
    <property type="project" value="EnsemblFungi"/>
</dbReference>
<reference evidence="11" key="2">
    <citation type="submission" date="2014-02" db="EMBL/GenBank/DDBJ databases">
        <title>Complete DNA sequence of /Kuraishia capsulata/ illustrates novel genomic features among budding yeasts (/Saccharomycotina/).</title>
        <authorList>
            <person name="Morales L."/>
            <person name="Noel B."/>
            <person name="Porcel B."/>
            <person name="Marcet-Houben M."/>
            <person name="Hullo M-F."/>
            <person name="Sacerdot C."/>
            <person name="Tekaia F."/>
            <person name="Leh-Louis V."/>
            <person name="Despons L."/>
            <person name="Khanna V."/>
            <person name="Aury J-M."/>
            <person name="Barbe V."/>
            <person name="Couloux A."/>
            <person name="Labadie K."/>
            <person name="Pelletier E."/>
            <person name="Souciet J-L."/>
            <person name="Boekhout T."/>
            <person name="Gabaldon T."/>
            <person name="Wincker P."/>
            <person name="Dujon B."/>
        </authorList>
    </citation>
    <scope>NUCLEOTIDE SEQUENCE</scope>
    <source>
        <strain evidence="11">CBS 1993</strain>
    </source>
</reference>
<name>W6MJ49_9ASCO</name>
<dbReference type="GO" id="GO:0004933">
    <property type="term" value="F:mating-type a-factor pheromone receptor activity"/>
    <property type="evidence" value="ECO:0007669"/>
    <property type="project" value="EnsemblFungi"/>
</dbReference>
<dbReference type="InterPro" id="IPR001499">
    <property type="entry name" value="GPCR_STE3"/>
</dbReference>
<reference evidence="11" key="1">
    <citation type="submission" date="2013-12" db="EMBL/GenBank/DDBJ databases">
        <authorList>
            <person name="Genoscope - CEA"/>
        </authorList>
    </citation>
    <scope>NUCLEOTIDE SEQUENCE</scope>
    <source>
        <strain evidence="11">CBS 1993</strain>
    </source>
</reference>
<feature type="transmembrane region" description="Helical" evidence="10">
    <location>
        <begin position="76"/>
        <end position="98"/>
    </location>
</feature>
<evidence type="ECO:0000256" key="8">
    <source>
        <dbReference type="ARBA" id="ARBA00023170"/>
    </source>
</evidence>
<evidence type="ECO:0000256" key="6">
    <source>
        <dbReference type="ARBA" id="ARBA00023040"/>
    </source>
</evidence>
<evidence type="ECO:0000256" key="3">
    <source>
        <dbReference type="ARBA" id="ARBA00022507"/>
    </source>
</evidence>
<evidence type="ECO:0000256" key="4">
    <source>
        <dbReference type="ARBA" id="ARBA00022692"/>
    </source>
</evidence>